<dbReference type="PANTHER" id="PTHR43861">
    <property type="entry name" value="TRANS-ACONITATE 2-METHYLTRANSFERASE-RELATED"/>
    <property type="match status" value="1"/>
</dbReference>
<dbReference type="PANTHER" id="PTHR43861:SF1">
    <property type="entry name" value="TRANS-ACONITATE 2-METHYLTRANSFERASE"/>
    <property type="match status" value="1"/>
</dbReference>
<proteinExistence type="predicted"/>
<protein>
    <recommendedName>
        <fullName evidence="4">Methyltransferase domain-containing protein</fullName>
    </recommendedName>
</protein>
<dbReference type="Pfam" id="PF13489">
    <property type="entry name" value="Methyltransf_23"/>
    <property type="match status" value="1"/>
</dbReference>
<dbReference type="EMBL" id="CAJNDS010001935">
    <property type="protein sequence ID" value="CAE7289889.1"/>
    <property type="molecule type" value="Genomic_DNA"/>
</dbReference>
<dbReference type="CDD" id="cd02440">
    <property type="entry name" value="AdoMet_MTases"/>
    <property type="match status" value="1"/>
</dbReference>
<feature type="compositionally biased region" description="Basic and acidic residues" evidence="1">
    <location>
        <begin position="84"/>
        <end position="96"/>
    </location>
</feature>
<sequence>MALAAPPHVVLRALAPVRRAPVRRAPPPPERPGPGAAVRSCAVAVVLGAAAASPRRRAGSTVRRAVLLDSVADAACFGGTGASDPRDLPQKADPDAPPRGSRALDELPYLIGNAFERRLAVTSRVTGEYEAAPARLWAALSGAEGGLQQSWTALQLTECYGIPWPLQLQEVSGQLEAGSDISGIVGAFGQELRRFRWKVLKAEFVEAAGHLEMLGSVEEEDNAFLHTIRVTGATDSSGSMVESEIRYAPSPPLQTLLNALGGRGSQTASHASTLRKLAVLVDGDVEFDSNLFYNRIGRLIDLVAPFEDGAREAVARLAGLDKGEARVLELGCGTGRWAQGICTSRPSGVARYLGLDSSSTMAEEAARTLGPVPNASVVQADARRPGTLKEACDTMLGGLPDRIVASYIFDIFDEKDLGRVLAQCSELLKASGGLLAVTSVFPGSGLMEAWEAIWQKVPTVVGGCRPKDLAAKLRSFGWEVVSTEVTDVLGYRSQVVLAKPPTS</sequence>
<dbReference type="InterPro" id="IPR029063">
    <property type="entry name" value="SAM-dependent_MTases_sf"/>
</dbReference>
<dbReference type="Proteomes" id="UP000604046">
    <property type="component" value="Unassembled WGS sequence"/>
</dbReference>
<gene>
    <name evidence="2" type="ORF">SNAT2548_LOCUS15293</name>
</gene>
<evidence type="ECO:0008006" key="4">
    <source>
        <dbReference type="Google" id="ProtNLM"/>
    </source>
</evidence>
<dbReference type="OrthoDB" id="432586at2759"/>
<dbReference type="Gene3D" id="3.40.50.150">
    <property type="entry name" value="Vaccinia Virus protein VP39"/>
    <property type="match status" value="1"/>
</dbReference>
<feature type="region of interest" description="Disordered" evidence="1">
    <location>
        <begin position="79"/>
        <end position="103"/>
    </location>
</feature>
<name>A0A812NIS9_9DINO</name>
<reference evidence="2" key="1">
    <citation type="submission" date="2021-02" db="EMBL/GenBank/DDBJ databases">
        <authorList>
            <person name="Dougan E. K."/>
            <person name="Rhodes N."/>
            <person name="Thang M."/>
            <person name="Chan C."/>
        </authorList>
    </citation>
    <scope>NUCLEOTIDE SEQUENCE</scope>
</reference>
<evidence type="ECO:0000313" key="3">
    <source>
        <dbReference type="Proteomes" id="UP000604046"/>
    </source>
</evidence>
<evidence type="ECO:0000313" key="2">
    <source>
        <dbReference type="EMBL" id="CAE7289889.1"/>
    </source>
</evidence>
<dbReference type="SUPFAM" id="SSF53335">
    <property type="entry name" value="S-adenosyl-L-methionine-dependent methyltransferases"/>
    <property type="match status" value="1"/>
</dbReference>
<dbReference type="AlphaFoldDB" id="A0A812NIS9"/>
<evidence type="ECO:0000256" key="1">
    <source>
        <dbReference type="SAM" id="MobiDB-lite"/>
    </source>
</evidence>
<keyword evidence="3" id="KW-1185">Reference proteome</keyword>
<comment type="caution">
    <text evidence="2">The sequence shown here is derived from an EMBL/GenBank/DDBJ whole genome shotgun (WGS) entry which is preliminary data.</text>
</comment>
<accession>A0A812NIS9</accession>
<organism evidence="2 3">
    <name type="scientific">Symbiodinium natans</name>
    <dbReference type="NCBI Taxonomy" id="878477"/>
    <lineage>
        <taxon>Eukaryota</taxon>
        <taxon>Sar</taxon>
        <taxon>Alveolata</taxon>
        <taxon>Dinophyceae</taxon>
        <taxon>Suessiales</taxon>
        <taxon>Symbiodiniaceae</taxon>
        <taxon>Symbiodinium</taxon>
    </lineage>
</organism>